<dbReference type="InterPro" id="IPR002523">
    <property type="entry name" value="MgTranspt_CorA/ZnTranspt_ZntB"/>
</dbReference>
<comment type="similarity">
    <text evidence="2">Belongs to the CorA metal ion transporter (MIT) (TC 1.A.35) family.</text>
</comment>
<dbReference type="GeneID" id="95579718"/>
<dbReference type="Proteomes" id="UP000288028">
    <property type="component" value="Unassembled WGS sequence"/>
</dbReference>
<dbReference type="PANTHER" id="PTHR47891:SF1">
    <property type="entry name" value="CORA-MAGNESIUM AND COBALT TRANSPORTER"/>
    <property type="match status" value="1"/>
</dbReference>
<evidence type="ECO:0000313" key="8">
    <source>
        <dbReference type="Proteomes" id="UP000288028"/>
    </source>
</evidence>
<keyword evidence="3 6" id="KW-0812">Transmembrane</keyword>
<dbReference type="RefSeq" id="WP_126791230.1">
    <property type="nucleotide sequence ID" value="NZ_CP060720.1"/>
</dbReference>
<evidence type="ECO:0000256" key="1">
    <source>
        <dbReference type="ARBA" id="ARBA00004141"/>
    </source>
</evidence>
<dbReference type="GO" id="GO:0046873">
    <property type="term" value="F:metal ion transmembrane transporter activity"/>
    <property type="evidence" value="ECO:0007669"/>
    <property type="project" value="InterPro"/>
</dbReference>
<dbReference type="Pfam" id="PF01544">
    <property type="entry name" value="CorA"/>
    <property type="match status" value="1"/>
</dbReference>
<proteinExistence type="inferred from homology"/>
<evidence type="ECO:0000256" key="3">
    <source>
        <dbReference type="ARBA" id="ARBA00022692"/>
    </source>
</evidence>
<evidence type="ECO:0000313" key="7">
    <source>
        <dbReference type="EMBL" id="RSU16918.1"/>
    </source>
</evidence>
<dbReference type="EMBL" id="NGKB01000001">
    <property type="protein sequence ID" value="RSU16918.1"/>
    <property type="molecule type" value="Genomic_DNA"/>
</dbReference>
<comment type="subcellular location">
    <subcellularLocation>
        <location evidence="1">Membrane</location>
        <topology evidence="1">Multi-pass membrane protein</topology>
    </subcellularLocation>
</comment>
<dbReference type="InterPro" id="IPR045863">
    <property type="entry name" value="CorA_TM1_TM2"/>
</dbReference>
<keyword evidence="4 6" id="KW-1133">Transmembrane helix</keyword>
<evidence type="ECO:0000256" key="2">
    <source>
        <dbReference type="ARBA" id="ARBA00009765"/>
    </source>
</evidence>
<evidence type="ECO:0008006" key="9">
    <source>
        <dbReference type="Google" id="ProtNLM"/>
    </source>
</evidence>
<dbReference type="Gene3D" id="3.30.460.20">
    <property type="entry name" value="CorA soluble domain-like"/>
    <property type="match status" value="1"/>
</dbReference>
<dbReference type="InterPro" id="IPR047199">
    <property type="entry name" value="CorA-like"/>
</dbReference>
<evidence type="ECO:0000256" key="4">
    <source>
        <dbReference type="ARBA" id="ARBA00022989"/>
    </source>
</evidence>
<dbReference type="OrthoDB" id="9803416at2"/>
<dbReference type="AlphaFoldDB" id="A0A430B9H9"/>
<feature type="transmembrane region" description="Helical" evidence="6">
    <location>
        <begin position="244"/>
        <end position="264"/>
    </location>
</feature>
<dbReference type="GO" id="GO:0016020">
    <property type="term" value="C:membrane"/>
    <property type="evidence" value="ECO:0007669"/>
    <property type="project" value="UniProtKB-SubCell"/>
</dbReference>
<accession>A0A430B9H9</accession>
<evidence type="ECO:0000256" key="6">
    <source>
        <dbReference type="SAM" id="Phobius"/>
    </source>
</evidence>
<sequence length="301" mass="35139">MLLEHKINQKMKWVETNQLTEHEKNVMLNDYDIPLEILDYVTDIYEQSNYIHDPVEGLNLVIVHIPTKLDEQNRYISRPVSFLIKQDILFTFNEGETVIANELLKKKIILTNEYTPTTFMLEGLNILVDSYIPVLREITKQRHKLDDLLTKRLTNRDLIKLSYLQQTLTFFLSATESNVDVLNLLTKSRFGQQFSEVEKERLEDALIEAEQVAHMTGLEAQIVNKISQIFDSIMNNNLNDTMKFLTVWSLALAIPTLITGFFGMNINLPELDNTYGWLYLILFSVLLIIWLILALKRNRKM</sequence>
<dbReference type="SUPFAM" id="SSF143865">
    <property type="entry name" value="CorA soluble domain-like"/>
    <property type="match status" value="1"/>
</dbReference>
<feature type="transmembrane region" description="Helical" evidence="6">
    <location>
        <begin position="276"/>
        <end position="295"/>
    </location>
</feature>
<gene>
    <name evidence="7" type="ORF">CBF28_01660</name>
</gene>
<dbReference type="PANTHER" id="PTHR47891">
    <property type="entry name" value="TRANSPORTER-RELATED"/>
    <property type="match status" value="1"/>
</dbReference>
<name>A0A430B9H9_9ENTE</name>
<dbReference type="Gene3D" id="1.20.58.340">
    <property type="entry name" value="Magnesium transport protein CorA, transmembrane region"/>
    <property type="match status" value="2"/>
</dbReference>
<dbReference type="SUPFAM" id="SSF144083">
    <property type="entry name" value="Magnesium transport protein CorA, transmembrane region"/>
    <property type="match status" value="1"/>
</dbReference>
<dbReference type="CDD" id="cd12827">
    <property type="entry name" value="EcCorA_ZntB-like_u2"/>
    <property type="match status" value="1"/>
</dbReference>
<protein>
    <recommendedName>
        <fullName evidence="9">Magnesium transporter CorA</fullName>
    </recommendedName>
</protein>
<keyword evidence="8" id="KW-1185">Reference proteome</keyword>
<reference evidence="7 8" key="1">
    <citation type="submission" date="2017-05" db="EMBL/GenBank/DDBJ databases">
        <title>Vagococcus spp. assemblies.</title>
        <authorList>
            <person name="Gulvik C.A."/>
        </authorList>
    </citation>
    <scope>NUCLEOTIDE SEQUENCE [LARGE SCALE GENOMIC DNA]</scope>
    <source>
        <strain evidence="7 8">SS1714</strain>
    </source>
</reference>
<evidence type="ECO:0000256" key="5">
    <source>
        <dbReference type="ARBA" id="ARBA00023136"/>
    </source>
</evidence>
<dbReference type="InterPro" id="IPR045861">
    <property type="entry name" value="CorA_cytoplasmic_dom"/>
</dbReference>
<comment type="caution">
    <text evidence="7">The sequence shown here is derived from an EMBL/GenBank/DDBJ whole genome shotgun (WGS) entry which is preliminary data.</text>
</comment>
<organism evidence="7 8">
    <name type="scientific">Vagococcus carniphilus</name>
    <dbReference type="NCBI Taxonomy" id="218144"/>
    <lineage>
        <taxon>Bacteria</taxon>
        <taxon>Bacillati</taxon>
        <taxon>Bacillota</taxon>
        <taxon>Bacilli</taxon>
        <taxon>Lactobacillales</taxon>
        <taxon>Enterococcaceae</taxon>
        <taxon>Vagococcus</taxon>
    </lineage>
</organism>
<keyword evidence="5 6" id="KW-0472">Membrane</keyword>